<evidence type="ECO:0000259" key="12">
    <source>
        <dbReference type="Pfam" id="PF20260"/>
    </source>
</evidence>
<dbReference type="NCBIfam" id="TIGR00046">
    <property type="entry name" value="RsmE family RNA methyltransferase"/>
    <property type="match status" value="1"/>
</dbReference>
<keyword evidence="4 10" id="KW-0698">rRNA processing</keyword>
<proteinExistence type="inferred from homology"/>
<comment type="similarity">
    <text evidence="2 10">Belongs to the RNA methyltransferase RsmE family.</text>
</comment>
<evidence type="ECO:0000256" key="3">
    <source>
        <dbReference type="ARBA" id="ARBA00022490"/>
    </source>
</evidence>
<dbReference type="PANTHER" id="PTHR30027">
    <property type="entry name" value="RIBOSOMAL RNA SMALL SUBUNIT METHYLTRANSFERASE E"/>
    <property type="match status" value="1"/>
</dbReference>
<dbReference type="PANTHER" id="PTHR30027:SF3">
    <property type="entry name" value="16S RRNA (URACIL(1498)-N(3))-METHYLTRANSFERASE"/>
    <property type="match status" value="1"/>
</dbReference>
<evidence type="ECO:0000256" key="7">
    <source>
        <dbReference type="ARBA" id="ARBA00022691"/>
    </source>
</evidence>
<evidence type="ECO:0000256" key="10">
    <source>
        <dbReference type="PIRNR" id="PIRNR015601"/>
    </source>
</evidence>
<feature type="domain" description="Ribosomal RNA small subunit methyltransferase E PUA-like" evidence="12">
    <location>
        <begin position="21"/>
        <end position="66"/>
    </location>
</feature>
<dbReference type="InterPro" id="IPR046887">
    <property type="entry name" value="RsmE_PUA-like"/>
</dbReference>
<evidence type="ECO:0000256" key="4">
    <source>
        <dbReference type="ARBA" id="ARBA00022552"/>
    </source>
</evidence>
<evidence type="ECO:0000256" key="5">
    <source>
        <dbReference type="ARBA" id="ARBA00022603"/>
    </source>
</evidence>
<dbReference type="InterPro" id="IPR029026">
    <property type="entry name" value="tRNA_m1G_MTases_N"/>
</dbReference>
<dbReference type="CDD" id="cd18084">
    <property type="entry name" value="RsmE-like"/>
    <property type="match status" value="1"/>
</dbReference>
<dbReference type="Gene3D" id="3.40.1280.10">
    <property type="match status" value="1"/>
</dbReference>
<protein>
    <recommendedName>
        <fullName evidence="10">Ribosomal RNA small subunit methyltransferase E</fullName>
        <ecNumber evidence="10">2.1.1.193</ecNumber>
    </recommendedName>
</protein>
<comment type="subcellular location">
    <subcellularLocation>
        <location evidence="1 10">Cytoplasm</location>
    </subcellularLocation>
</comment>
<dbReference type="Pfam" id="PF20260">
    <property type="entry name" value="PUA_4"/>
    <property type="match status" value="1"/>
</dbReference>
<dbReference type="InParanoid" id="A0A1M6EFU5"/>
<evidence type="ECO:0000256" key="8">
    <source>
        <dbReference type="ARBA" id="ARBA00025699"/>
    </source>
</evidence>
<feature type="domain" description="Ribosomal RNA small subunit methyltransferase E methyltransferase" evidence="11">
    <location>
        <begin position="78"/>
        <end position="236"/>
    </location>
</feature>
<comment type="function">
    <text evidence="8 10">Specifically methylates the N3 position of the uracil ring of uridine 1498 (m3U1498) in 16S rRNA. Acts on the fully assembled 30S ribosomal subunit.</text>
</comment>
<evidence type="ECO:0000313" key="14">
    <source>
        <dbReference type="Proteomes" id="UP000184510"/>
    </source>
</evidence>
<dbReference type="InterPro" id="IPR006700">
    <property type="entry name" value="RsmE"/>
</dbReference>
<comment type="catalytic activity">
    <reaction evidence="9 10">
        <text>uridine(1498) in 16S rRNA + S-adenosyl-L-methionine = N(3)-methyluridine(1498) in 16S rRNA + S-adenosyl-L-homocysteine + H(+)</text>
        <dbReference type="Rhea" id="RHEA:42920"/>
        <dbReference type="Rhea" id="RHEA-COMP:10283"/>
        <dbReference type="Rhea" id="RHEA-COMP:10284"/>
        <dbReference type="ChEBI" id="CHEBI:15378"/>
        <dbReference type="ChEBI" id="CHEBI:57856"/>
        <dbReference type="ChEBI" id="CHEBI:59789"/>
        <dbReference type="ChEBI" id="CHEBI:65315"/>
        <dbReference type="ChEBI" id="CHEBI:74502"/>
        <dbReference type="EC" id="2.1.1.193"/>
    </reaction>
</comment>
<dbReference type="GO" id="GO:0005737">
    <property type="term" value="C:cytoplasm"/>
    <property type="evidence" value="ECO:0007669"/>
    <property type="project" value="UniProtKB-SubCell"/>
</dbReference>
<organism evidence="13 14">
    <name type="scientific">Rubritalea squalenifaciens DSM 18772</name>
    <dbReference type="NCBI Taxonomy" id="1123071"/>
    <lineage>
        <taxon>Bacteria</taxon>
        <taxon>Pseudomonadati</taxon>
        <taxon>Verrucomicrobiota</taxon>
        <taxon>Verrucomicrobiia</taxon>
        <taxon>Verrucomicrobiales</taxon>
        <taxon>Rubritaleaceae</taxon>
        <taxon>Rubritalea</taxon>
    </lineage>
</organism>
<dbReference type="Pfam" id="PF04452">
    <property type="entry name" value="Methyltrans_RNA"/>
    <property type="match status" value="1"/>
</dbReference>
<dbReference type="GO" id="GO:0070042">
    <property type="term" value="F:rRNA (uridine-N3-)-methyltransferase activity"/>
    <property type="evidence" value="ECO:0007669"/>
    <property type="project" value="TreeGrafter"/>
</dbReference>
<keyword evidence="7 10" id="KW-0949">S-adenosyl-L-methionine</keyword>
<name>A0A1M6EFU5_9BACT</name>
<dbReference type="AlphaFoldDB" id="A0A1M6EFU5"/>
<evidence type="ECO:0000256" key="1">
    <source>
        <dbReference type="ARBA" id="ARBA00004496"/>
    </source>
</evidence>
<evidence type="ECO:0000313" key="13">
    <source>
        <dbReference type="EMBL" id="SHI84397.1"/>
    </source>
</evidence>
<dbReference type="SUPFAM" id="SSF88697">
    <property type="entry name" value="PUA domain-like"/>
    <property type="match status" value="1"/>
</dbReference>
<dbReference type="InterPro" id="IPR029028">
    <property type="entry name" value="Alpha/beta_knot_MTases"/>
</dbReference>
<keyword evidence="14" id="KW-1185">Reference proteome</keyword>
<dbReference type="RefSeq" id="WP_143158384.1">
    <property type="nucleotide sequence ID" value="NZ_FQYR01000002.1"/>
</dbReference>
<dbReference type="GO" id="GO:0070475">
    <property type="term" value="P:rRNA base methylation"/>
    <property type="evidence" value="ECO:0007669"/>
    <property type="project" value="TreeGrafter"/>
</dbReference>
<sequence>MNSLNRYYLPASEWSGDILTLEGDEAHHCVRVLRQKAGDEVIVFDGEGRSVQGVISSASKEAVVIEKQGEEKLSPRGLQLSLCQSIPKGGNMELIVQKAVELGVSSIQPLVTENTVVKADEKKRQKWQRVALEACKQCGQDWMPEVAEIRKFPDWLANSQRSSLSIVAALDPRSREMATVLNDASATGDVELLIGPEGDFSQPEYDAAISGGFEPVSLGNIVLRVETATLYCLSVLRYACGRV</sequence>
<dbReference type="EMBL" id="FQYR01000002">
    <property type="protein sequence ID" value="SHI84397.1"/>
    <property type="molecule type" value="Genomic_DNA"/>
</dbReference>
<dbReference type="InterPro" id="IPR046886">
    <property type="entry name" value="RsmE_MTase_dom"/>
</dbReference>
<accession>A0A1M6EFU5</accession>
<reference evidence="13 14" key="1">
    <citation type="submission" date="2016-11" db="EMBL/GenBank/DDBJ databases">
        <authorList>
            <person name="Jaros S."/>
            <person name="Januszkiewicz K."/>
            <person name="Wedrychowicz H."/>
        </authorList>
    </citation>
    <scope>NUCLEOTIDE SEQUENCE [LARGE SCALE GENOMIC DNA]</scope>
    <source>
        <strain evidence="13 14">DSM 18772</strain>
    </source>
</reference>
<evidence type="ECO:0000256" key="6">
    <source>
        <dbReference type="ARBA" id="ARBA00022679"/>
    </source>
</evidence>
<dbReference type="Proteomes" id="UP000184510">
    <property type="component" value="Unassembled WGS sequence"/>
</dbReference>
<evidence type="ECO:0000256" key="2">
    <source>
        <dbReference type="ARBA" id="ARBA00005528"/>
    </source>
</evidence>
<dbReference type="STRING" id="1123071.SAMN02745181_1021"/>
<dbReference type="FunCoup" id="A0A1M6EFU5">
    <property type="interactions" value="316"/>
</dbReference>
<dbReference type="NCBIfam" id="NF008692">
    <property type="entry name" value="PRK11713.1-5"/>
    <property type="match status" value="1"/>
</dbReference>
<dbReference type="InterPro" id="IPR015947">
    <property type="entry name" value="PUA-like_sf"/>
</dbReference>
<keyword evidence="3 10" id="KW-0963">Cytoplasm</keyword>
<dbReference type="SUPFAM" id="SSF75217">
    <property type="entry name" value="alpha/beta knot"/>
    <property type="match status" value="1"/>
</dbReference>
<dbReference type="OrthoDB" id="9815641at2"/>
<keyword evidence="6 10" id="KW-0808">Transferase</keyword>
<dbReference type="PIRSF" id="PIRSF015601">
    <property type="entry name" value="MTase_slr0722"/>
    <property type="match status" value="1"/>
</dbReference>
<evidence type="ECO:0000259" key="11">
    <source>
        <dbReference type="Pfam" id="PF04452"/>
    </source>
</evidence>
<evidence type="ECO:0000256" key="9">
    <source>
        <dbReference type="ARBA" id="ARBA00047944"/>
    </source>
</evidence>
<gene>
    <name evidence="13" type="ORF">SAMN02745181_1021</name>
</gene>
<dbReference type="EC" id="2.1.1.193" evidence="10"/>
<keyword evidence="5 10" id="KW-0489">Methyltransferase</keyword>